<reference evidence="8" key="1">
    <citation type="journal article" date="2023" name="Front. Microbiol.">
        <title>Phylogeography and host specificity of Pasteurellaceae pathogenic to sea-farmed fish in the north-east Atlantic.</title>
        <authorList>
            <person name="Gulla S."/>
            <person name="Colquhoun D.J."/>
            <person name="Olsen A.B."/>
            <person name="Spilsberg B."/>
            <person name="Lagesen K."/>
            <person name="Aakesson C.P."/>
            <person name="Strom S."/>
            <person name="Manji F."/>
            <person name="Birkbeck T.H."/>
            <person name="Nilsen H.K."/>
        </authorList>
    </citation>
    <scope>NUCLEOTIDE SEQUENCE</scope>
    <source>
        <strain evidence="8">TW16_20</strain>
    </source>
</reference>
<sequence>MKQSEFLRWLKAQGVEVKSGSNHLKLYLNGRQSVLSKHKGQEIPKGTEMAIKKQLGLK</sequence>
<accession>A0AAJ6NBE5</accession>
<keyword evidence="6" id="KW-0694">RNA-binding</keyword>
<keyword evidence="4" id="KW-0255">Endonuclease</keyword>
<dbReference type="InterPro" id="IPR012933">
    <property type="entry name" value="HicA_mRNA_interferase"/>
</dbReference>
<keyword evidence="3" id="KW-0540">Nuclease</keyword>
<comment type="caution">
    <text evidence="8">The sequence shown here is derived from an EMBL/GenBank/DDBJ whole genome shotgun (WGS) entry which is preliminary data.</text>
</comment>
<keyword evidence="2" id="KW-1277">Toxin-antitoxin system</keyword>
<dbReference type="SUPFAM" id="SSF54786">
    <property type="entry name" value="YcfA/nrd intein domain"/>
    <property type="match status" value="1"/>
</dbReference>
<gene>
    <name evidence="8" type="ORF">QJU93_09890</name>
</gene>
<comment type="similarity">
    <text evidence="1">Belongs to the HicA mRNA interferase family.</text>
</comment>
<evidence type="ECO:0000313" key="8">
    <source>
        <dbReference type="EMBL" id="MDP8173665.1"/>
    </source>
</evidence>
<evidence type="ECO:0000256" key="2">
    <source>
        <dbReference type="ARBA" id="ARBA00022649"/>
    </source>
</evidence>
<evidence type="ECO:0000313" key="9">
    <source>
        <dbReference type="Proteomes" id="UP001236239"/>
    </source>
</evidence>
<dbReference type="Pfam" id="PF07927">
    <property type="entry name" value="HicA_toxin"/>
    <property type="match status" value="1"/>
</dbReference>
<name>A0AAJ6NBE5_9PAST</name>
<dbReference type="GO" id="GO:0003729">
    <property type="term" value="F:mRNA binding"/>
    <property type="evidence" value="ECO:0007669"/>
    <property type="project" value="InterPro"/>
</dbReference>
<dbReference type="Proteomes" id="UP001236239">
    <property type="component" value="Unassembled WGS sequence"/>
</dbReference>
<evidence type="ECO:0000256" key="7">
    <source>
        <dbReference type="ARBA" id="ARBA00023016"/>
    </source>
</evidence>
<evidence type="ECO:0000256" key="6">
    <source>
        <dbReference type="ARBA" id="ARBA00022884"/>
    </source>
</evidence>
<keyword evidence="7" id="KW-0346">Stress response</keyword>
<evidence type="ECO:0000256" key="1">
    <source>
        <dbReference type="ARBA" id="ARBA00006620"/>
    </source>
</evidence>
<proteinExistence type="inferred from homology"/>
<dbReference type="AlphaFoldDB" id="A0AAJ6NBE5"/>
<dbReference type="GO" id="GO:0016787">
    <property type="term" value="F:hydrolase activity"/>
    <property type="evidence" value="ECO:0007669"/>
    <property type="project" value="UniProtKB-KW"/>
</dbReference>
<keyword evidence="5" id="KW-0378">Hydrolase</keyword>
<dbReference type="GO" id="GO:0004519">
    <property type="term" value="F:endonuclease activity"/>
    <property type="evidence" value="ECO:0007669"/>
    <property type="project" value="UniProtKB-KW"/>
</dbReference>
<dbReference type="Gene3D" id="3.30.920.30">
    <property type="entry name" value="Hypothetical protein"/>
    <property type="match status" value="1"/>
</dbReference>
<dbReference type="InterPro" id="IPR038570">
    <property type="entry name" value="HicA_sf"/>
</dbReference>
<dbReference type="RefSeq" id="WP_306384677.1">
    <property type="nucleotide sequence ID" value="NZ_JASAYN010000001.1"/>
</dbReference>
<dbReference type="EMBL" id="JASAYQ010000021">
    <property type="protein sequence ID" value="MDP8173665.1"/>
    <property type="molecule type" value="Genomic_DNA"/>
</dbReference>
<protein>
    <submittedName>
        <fullName evidence="8">Type II toxin-antitoxin system HicA family toxin</fullName>
    </submittedName>
</protein>
<organism evidence="8 9">
    <name type="scientific">Phocoenobacter skyensis</name>
    <dbReference type="NCBI Taxonomy" id="97481"/>
    <lineage>
        <taxon>Bacteria</taxon>
        <taxon>Pseudomonadati</taxon>
        <taxon>Pseudomonadota</taxon>
        <taxon>Gammaproteobacteria</taxon>
        <taxon>Pasteurellales</taxon>
        <taxon>Pasteurellaceae</taxon>
        <taxon>Phocoenobacter</taxon>
    </lineage>
</organism>
<evidence type="ECO:0000256" key="4">
    <source>
        <dbReference type="ARBA" id="ARBA00022759"/>
    </source>
</evidence>
<evidence type="ECO:0000256" key="5">
    <source>
        <dbReference type="ARBA" id="ARBA00022801"/>
    </source>
</evidence>
<evidence type="ECO:0000256" key="3">
    <source>
        <dbReference type="ARBA" id="ARBA00022722"/>
    </source>
</evidence>